<dbReference type="InterPro" id="IPR020796">
    <property type="entry name" value="ORC5"/>
</dbReference>
<sequence length="395" mass="44128">MELADARKVQRIAALLSYPSCITHVHLFGVRSSNASATFRAVIAALIKSDVIVLPANLLLVNGSLHYFCSEVLRKFSSEKDFGKVKTLTDLFNFLLSDDIGRKNDRTVVLALSHVECIHKFSTQFGITLFKRIKRVRVASGGKIKALTVSDISWYQNERISLLSCCIQFGFESFTKEQLVSTLEKHLNMSSGEIKLSLDVTYAVCRDPKLLLHMMKCKEESAAKKPLKTNMREFADYSKSGFARKSIKAKSSEVAIFTLDIPKGAVVLLIAAYCATYNPPSSDSRIFGNAKAKSLSEASKRRQSIASEKIPRNFDLQRLYFIYLSLLRSFDLVKMELPNLFPLVNELCSLGLLIKTSADGNLDTPRYKCLATEDLMLKAAKVVGEKDLQNYIYAG</sequence>
<feature type="domain" description="Origin recognition complex subunit 5 C-terminal" evidence="1">
    <location>
        <begin position="265"/>
        <end position="384"/>
    </location>
</feature>
<dbReference type="PANTHER" id="PTHR12705:SF0">
    <property type="entry name" value="ORIGIN RECOGNITION COMPLEX SUBUNIT 5"/>
    <property type="match status" value="1"/>
</dbReference>
<evidence type="ECO:0000313" key="3">
    <source>
        <dbReference type="Proteomes" id="UP000274131"/>
    </source>
</evidence>
<dbReference type="InterPro" id="IPR047088">
    <property type="entry name" value="ORC5_C"/>
</dbReference>
<dbReference type="Pfam" id="PF14630">
    <property type="entry name" value="ORC5_C"/>
    <property type="match status" value="1"/>
</dbReference>
<dbReference type="OrthoDB" id="365981at2759"/>
<proteinExistence type="predicted"/>
<dbReference type="AlphaFoldDB" id="A0A0N4UWL1"/>
<accession>A0A0N4UWL1</accession>
<reference evidence="2 3" key="2">
    <citation type="submission" date="2018-10" db="EMBL/GenBank/DDBJ databases">
        <authorList>
            <consortium name="Pathogen Informatics"/>
        </authorList>
    </citation>
    <scope>NUCLEOTIDE SEQUENCE [LARGE SCALE GENOMIC DNA]</scope>
</reference>
<gene>
    <name evidence="2" type="ORF">EVEC_LOCUS1593</name>
</gene>
<dbReference type="PANTHER" id="PTHR12705">
    <property type="entry name" value="ORIGIN RECOGNITION COMPLEX SUBUNIT 5"/>
    <property type="match status" value="1"/>
</dbReference>
<evidence type="ECO:0000313" key="2">
    <source>
        <dbReference type="EMBL" id="VDD86450.1"/>
    </source>
</evidence>
<dbReference type="EMBL" id="UXUI01007235">
    <property type="protein sequence ID" value="VDD86450.1"/>
    <property type="molecule type" value="Genomic_DNA"/>
</dbReference>
<dbReference type="GO" id="GO:0003688">
    <property type="term" value="F:DNA replication origin binding"/>
    <property type="evidence" value="ECO:0007669"/>
    <property type="project" value="TreeGrafter"/>
</dbReference>
<organism evidence="4">
    <name type="scientific">Enterobius vermicularis</name>
    <name type="common">Human pinworm</name>
    <dbReference type="NCBI Taxonomy" id="51028"/>
    <lineage>
        <taxon>Eukaryota</taxon>
        <taxon>Metazoa</taxon>
        <taxon>Ecdysozoa</taxon>
        <taxon>Nematoda</taxon>
        <taxon>Chromadorea</taxon>
        <taxon>Rhabditida</taxon>
        <taxon>Spirurina</taxon>
        <taxon>Oxyuridomorpha</taxon>
        <taxon>Oxyuroidea</taxon>
        <taxon>Oxyuridae</taxon>
        <taxon>Enterobius</taxon>
    </lineage>
</organism>
<evidence type="ECO:0000259" key="1">
    <source>
        <dbReference type="Pfam" id="PF14630"/>
    </source>
</evidence>
<dbReference type="GO" id="GO:0005664">
    <property type="term" value="C:nuclear origin of replication recognition complex"/>
    <property type="evidence" value="ECO:0007669"/>
    <property type="project" value="TreeGrafter"/>
</dbReference>
<reference evidence="4" key="1">
    <citation type="submission" date="2017-02" db="UniProtKB">
        <authorList>
            <consortium name="WormBaseParasite"/>
        </authorList>
    </citation>
    <scope>IDENTIFICATION</scope>
</reference>
<dbReference type="Proteomes" id="UP000274131">
    <property type="component" value="Unassembled WGS sequence"/>
</dbReference>
<name>A0A0N4UWL1_ENTVE</name>
<protein>
    <submittedName>
        <fullName evidence="4">Origin recognition complex subunit 5</fullName>
    </submittedName>
</protein>
<dbReference type="STRING" id="51028.A0A0N4UWL1"/>
<evidence type="ECO:0000313" key="4">
    <source>
        <dbReference type="WBParaSite" id="EVEC_0000188501-mRNA-1"/>
    </source>
</evidence>
<dbReference type="GO" id="GO:0006270">
    <property type="term" value="P:DNA replication initiation"/>
    <property type="evidence" value="ECO:0007669"/>
    <property type="project" value="TreeGrafter"/>
</dbReference>
<keyword evidence="3" id="KW-1185">Reference proteome</keyword>
<dbReference type="WBParaSite" id="EVEC_0000188501-mRNA-1">
    <property type="protein sequence ID" value="EVEC_0000188501-mRNA-1"/>
    <property type="gene ID" value="EVEC_0000188501"/>
</dbReference>